<dbReference type="RefSeq" id="WP_133869649.1">
    <property type="nucleotide sequence ID" value="NZ_JAVJPS010000010.1"/>
</dbReference>
<dbReference type="InterPro" id="IPR029068">
    <property type="entry name" value="Glyas_Bleomycin-R_OHBP_Dase"/>
</dbReference>
<keyword evidence="2" id="KW-0223">Dioxygenase</keyword>
<dbReference type="GO" id="GO:0051213">
    <property type="term" value="F:dioxygenase activity"/>
    <property type="evidence" value="ECO:0007669"/>
    <property type="project" value="UniProtKB-KW"/>
</dbReference>
<proteinExistence type="predicted"/>
<dbReference type="Proteomes" id="UP000294558">
    <property type="component" value="Unassembled WGS sequence"/>
</dbReference>
<dbReference type="PANTHER" id="PTHR36113:SF3">
    <property type="entry name" value="SLL5075 PROTEIN"/>
    <property type="match status" value="1"/>
</dbReference>
<dbReference type="OrthoDB" id="115162at2"/>
<dbReference type="InterPro" id="IPR037523">
    <property type="entry name" value="VOC_core"/>
</dbReference>
<dbReference type="AlphaFoldDB" id="A0A4R7I421"/>
<keyword evidence="2" id="KW-0560">Oxidoreductase</keyword>
<comment type="caution">
    <text evidence="2">The sequence shown here is derived from an EMBL/GenBank/DDBJ whole genome shotgun (WGS) entry which is preliminary data.</text>
</comment>
<dbReference type="PROSITE" id="PS51819">
    <property type="entry name" value="VOC"/>
    <property type="match status" value="1"/>
</dbReference>
<dbReference type="InterPro" id="IPR004360">
    <property type="entry name" value="Glyas_Fos-R_dOase_dom"/>
</dbReference>
<dbReference type="GO" id="GO:0016829">
    <property type="term" value="F:lyase activity"/>
    <property type="evidence" value="ECO:0007669"/>
    <property type="project" value="UniProtKB-KW"/>
</dbReference>
<evidence type="ECO:0000313" key="2">
    <source>
        <dbReference type="EMBL" id="TDT17353.1"/>
    </source>
</evidence>
<keyword evidence="3" id="KW-1185">Reference proteome</keyword>
<sequence length="156" mass="17316">MSEALHDLRPKTARWTHVALRVTDMDATVDWYTTFTPLEVLERREDEDGFGAWLGHPDPDNPFILVLAQFLPDKDPFAGATTATLTPFSHLGIELPTKEDVDAVAAKGEAAGCLGMPARQMPDPIGYICMLTDPDGNMIEFSYDQGVYETARDKWS</sequence>
<reference evidence="2 3" key="1">
    <citation type="submission" date="2019-03" db="EMBL/GenBank/DDBJ databases">
        <title>Sequencing the genomes of 1000 actinobacteria strains.</title>
        <authorList>
            <person name="Klenk H.-P."/>
        </authorList>
    </citation>
    <scope>NUCLEOTIDE SEQUENCE [LARGE SCALE GENOMIC DNA]</scope>
    <source>
        <strain evidence="2 3">DSM 18936</strain>
    </source>
</reference>
<organism evidence="2 3">
    <name type="scientific">Ilumatobacter fluminis</name>
    <dbReference type="NCBI Taxonomy" id="467091"/>
    <lineage>
        <taxon>Bacteria</taxon>
        <taxon>Bacillati</taxon>
        <taxon>Actinomycetota</taxon>
        <taxon>Acidimicrobiia</taxon>
        <taxon>Acidimicrobiales</taxon>
        <taxon>Ilumatobacteraceae</taxon>
        <taxon>Ilumatobacter</taxon>
    </lineage>
</organism>
<dbReference type="CDD" id="cd06587">
    <property type="entry name" value="VOC"/>
    <property type="match status" value="1"/>
</dbReference>
<feature type="domain" description="VOC" evidence="1">
    <location>
        <begin position="14"/>
        <end position="144"/>
    </location>
</feature>
<name>A0A4R7I421_9ACTN</name>
<protein>
    <submittedName>
        <fullName evidence="2">Catechol 2,3-dioxygenase-like lactoylglutathione lyase family enzyme</fullName>
    </submittedName>
</protein>
<dbReference type="SUPFAM" id="SSF54593">
    <property type="entry name" value="Glyoxalase/Bleomycin resistance protein/Dihydroxybiphenyl dioxygenase"/>
    <property type="match status" value="1"/>
</dbReference>
<keyword evidence="2" id="KW-0456">Lyase</keyword>
<dbReference type="InterPro" id="IPR051332">
    <property type="entry name" value="Fosfomycin_Res_Enzymes"/>
</dbReference>
<gene>
    <name evidence="2" type="ORF">BDK89_2961</name>
</gene>
<evidence type="ECO:0000259" key="1">
    <source>
        <dbReference type="PROSITE" id="PS51819"/>
    </source>
</evidence>
<dbReference type="Gene3D" id="3.10.180.10">
    <property type="entry name" value="2,3-Dihydroxybiphenyl 1,2-Dioxygenase, domain 1"/>
    <property type="match status" value="1"/>
</dbReference>
<dbReference type="Pfam" id="PF00903">
    <property type="entry name" value="Glyoxalase"/>
    <property type="match status" value="1"/>
</dbReference>
<dbReference type="EMBL" id="SOAU01000001">
    <property type="protein sequence ID" value="TDT17353.1"/>
    <property type="molecule type" value="Genomic_DNA"/>
</dbReference>
<accession>A0A4R7I421</accession>
<evidence type="ECO:0000313" key="3">
    <source>
        <dbReference type="Proteomes" id="UP000294558"/>
    </source>
</evidence>
<dbReference type="PANTHER" id="PTHR36113">
    <property type="entry name" value="LYASE, PUTATIVE-RELATED-RELATED"/>
    <property type="match status" value="1"/>
</dbReference>